<name>A0ABW1DQ42_9DEIO</name>
<feature type="compositionally biased region" description="Basic and acidic residues" evidence="5">
    <location>
        <begin position="1"/>
        <end position="10"/>
    </location>
</feature>
<comment type="caution">
    <text evidence="4">Lacks conserved residue(s) required for the propagation of feature annotation.</text>
</comment>
<keyword evidence="8" id="KW-1185">Reference proteome</keyword>
<proteinExistence type="predicted"/>
<dbReference type="InterPro" id="IPR000673">
    <property type="entry name" value="Sig_transdc_resp-reg_Me-estase"/>
</dbReference>
<organism evidence="7 8">
    <name type="scientific">Deinococcus petrolearius</name>
    <dbReference type="NCBI Taxonomy" id="1751295"/>
    <lineage>
        <taxon>Bacteria</taxon>
        <taxon>Thermotogati</taxon>
        <taxon>Deinococcota</taxon>
        <taxon>Deinococci</taxon>
        <taxon>Deinococcales</taxon>
        <taxon>Deinococcaceae</taxon>
        <taxon>Deinococcus</taxon>
    </lineage>
</organism>
<gene>
    <name evidence="7" type="ORF">ACFPQ6_15390</name>
</gene>
<dbReference type="Proteomes" id="UP001595979">
    <property type="component" value="Unassembled WGS sequence"/>
</dbReference>
<sequence>MPASHARDGRATGPGQFYRAPPDHHLLVEAGHFAVRQGPEENRHRPATDVLFRSAGYGAGPGVVGVVLPGL</sequence>
<dbReference type="Pfam" id="PF01339">
    <property type="entry name" value="CheB_methylest"/>
    <property type="match status" value="1"/>
</dbReference>
<dbReference type="SUPFAM" id="SSF52738">
    <property type="entry name" value="Methylesterase CheB, C-terminal domain"/>
    <property type="match status" value="1"/>
</dbReference>
<evidence type="ECO:0000256" key="4">
    <source>
        <dbReference type="PROSITE-ProRule" id="PRU00050"/>
    </source>
</evidence>
<evidence type="ECO:0000256" key="2">
    <source>
        <dbReference type="ARBA" id="ARBA00039140"/>
    </source>
</evidence>
<dbReference type="PANTHER" id="PTHR42872:SF6">
    <property type="entry name" value="PROTEIN-GLUTAMATE METHYLESTERASE_PROTEIN-GLUTAMINE GLUTAMINASE"/>
    <property type="match status" value="1"/>
</dbReference>
<dbReference type="Gene3D" id="3.40.50.180">
    <property type="entry name" value="Methylesterase CheB, C-terminal domain"/>
    <property type="match status" value="1"/>
</dbReference>
<dbReference type="PROSITE" id="PS50122">
    <property type="entry name" value="CHEB"/>
    <property type="match status" value="1"/>
</dbReference>
<evidence type="ECO:0000256" key="3">
    <source>
        <dbReference type="ARBA" id="ARBA00048267"/>
    </source>
</evidence>
<dbReference type="EC" id="3.1.1.61" evidence="2"/>
<feature type="region of interest" description="Disordered" evidence="5">
    <location>
        <begin position="1"/>
        <end position="21"/>
    </location>
</feature>
<accession>A0ABW1DQ42</accession>
<evidence type="ECO:0000313" key="7">
    <source>
        <dbReference type="EMBL" id="MFC5849688.1"/>
    </source>
</evidence>
<feature type="domain" description="CheB-type methylesterase" evidence="6">
    <location>
        <begin position="1"/>
        <end position="71"/>
    </location>
</feature>
<protein>
    <recommendedName>
        <fullName evidence="2">protein-glutamate methylesterase</fullName>
        <ecNumber evidence="2">3.1.1.61</ecNumber>
    </recommendedName>
</protein>
<evidence type="ECO:0000313" key="8">
    <source>
        <dbReference type="Proteomes" id="UP001595979"/>
    </source>
</evidence>
<comment type="caution">
    <text evidence="7">The sequence shown here is derived from an EMBL/GenBank/DDBJ whole genome shotgun (WGS) entry which is preliminary data.</text>
</comment>
<dbReference type="EMBL" id="JBHSOH010000030">
    <property type="protein sequence ID" value="MFC5849688.1"/>
    <property type="molecule type" value="Genomic_DNA"/>
</dbReference>
<dbReference type="InterPro" id="IPR035909">
    <property type="entry name" value="CheB_C"/>
</dbReference>
<dbReference type="PANTHER" id="PTHR42872">
    <property type="entry name" value="PROTEIN-GLUTAMATE METHYLESTERASE/PROTEIN-GLUTAMINE GLUTAMINASE"/>
    <property type="match status" value="1"/>
</dbReference>
<dbReference type="RefSeq" id="WP_380051066.1">
    <property type="nucleotide sequence ID" value="NZ_JBHSOH010000030.1"/>
</dbReference>
<evidence type="ECO:0000256" key="1">
    <source>
        <dbReference type="ARBA" id="ARBA00022801"/>
    </source>
</evidence>
<keyword evidence="1" id="KW-0378">Hydrolase</keyword>
<evidence type="ECO:0000259" key="6">
    <source>
        <dbReference type="PROSITE" id="PS50122"/>
    </source>
</evidence>
<reference evidence="8" key="1">
    <citation type="journal article" date="2019" name="Int. J. Syst. Evol. Microbiol.">
        <title>The Global Catalogue of Microorganisms (GCM) 10K type strain sequencing project: providing services to taxonomists for standard genome sequencing and annotation.</title>
        <authorList>
            <consortium name="The Broad Institute Genomics Platform"/>
            <consortium name="The Broad Institute Genome Sequencing Center for Infectious Disease"/>
            <person name="Wu L."/>
            <person name="Ma J."/>
        </authorList>
    </citation>
    <scope>NUCLEOTIDE SEQUENCE [LARGE SCALE GENOMIC DNA]</scope>
    <source>
        <strain evidence="8">CGMCC 1.15053</strain>
    </source>
</reference>
<evidence type="ECO:0000256" key="5">
    <source>
        <dbReference type="SAM" id="MobiDB-lite"/>
    </source>
</evidence>
<comment type="catalytic activity">
    <reaction evidence="3">
        <text>[protein]-L-glutamate 5-O-methyl ester + H2O = L-glutamyl-[protein] + methanol + H(+)</text>
        <dbReference type="Rhea" id="RHEA:23236"/>
        <dbReference type="Rhea" id="RHEA-COMP:10208"/>
        <dbReference type="Rhea" id="RHEA-COMP:10311"/>
        <dbReference type="ChEBI" id="CHEBI:15377"/>
        <dbReference type="ChEBI" id="CHEBI:15378"/>
        <dbReference type="ChEBI" id="CHEBI:17790"/>
        <dbReference type="ChEBI" id="CHEBI:29973"/>
        <dbReference type="ChEBI" id="CHEBI:82795"/>
        <dbReference type="EC" id="3.1.1.61"/>
    </reaction>
</comment>